<evidence type="ECO:0000313" key="5">
    <source>
        <dbReference type="Proteomes" id="UP000242180"/>
    </source>
</evidence>
<dbReference type="OMA" id="CWEECCV"/>
<proteinExistence type="predicted"/>
<name>A0A1X2HF31_SYNRA</name>
<evidence type="ECO:0000256" key="2">
    <source>
        <dbReference type="SAM" id="MobiDB-lite"/>
    </source>
</evidence>
<comment type="caution">
    <text evidence="4">The sequence shown here is derived from an EMBL/GenBank/DDBJ whole genome shotgun (WGS) entry which is preliminary data.</text>
</comment>
<sequence length="1307" mass="145446">MFLDWISQLGLLQHDPRKAAPDPAIFASPAHVKWFMEVLGQGFSLPLEDVDITSNDVSIYAQWLFEPHMRPAAVVNDGLEQEFYQIIFHQLSLIFQPRLGHLPSSLPKQPSSHSSSTAATGTLANAGSTGNTGGGGGGGGGTGGGSSGGGRPNSLHLGMMPVNAHANLVPVSLPSPTAPHHAPSTSASAPPHQLSQLVHRHIELCKKTLTVLAMAGRTLELSPETWSILLKVVLGVADSLLKEPIREPSTLPSMADELCEHLLRVLFELWLRSGIHQVEMWDILKSCFTRWVHRSKAIQQWSSTSLSLCNRVLNLMYGREVGTDMVILSANGINVRLDLPSEFVYYAWHRILYLAPHPLQLPPMNFTLAMLGIGQLVDVFTAVGDTTAAAIEPPAGNTILHMFGAYLFDACATAPQADMDSQRGCAEAFGTLCKIFSRPQRLQPFLRTYIERFYAALSVGLKSDACLPTILLNSTELFAADLEGVRMLVPDFISAIKMVLPKLQIVCKDFVAVDDLRLAAIKVVSTIMCLPNHFDKVELKPGWDWDMQCASDNASVLGEQEQIVTQLIRVLYADQARENMERPYTCLKFYILELLLMSLRTETSSYNMRYLLHLINVYVIEDVPFCPGLVGTVVKLIQEKILTMQMPSDVTLVAFDVLMDFVDLYDYVKRDSKHFTDELPQNVARELVLALSRYVDILINAGKLIHSYPLIVQAYDCMTKWILVSQWIVDDRDCYKAVIATLSKGITIFDRETDQGHHAAENHPPKKRRDTTFPPTKQLFQLPPRANKSAAPPAPAAATASEHNSGHRNNSTIHKKEEVAVRMAAEYCMSQFVNHLGRFPSWNTRNTPDNHKDDASARYFLVDKRMILAIFDCPFNQPVPAVVAVIRDTTGRYTWSIEMRYRDPHQSAVPSITTTPCGTPSRMDSDISWNSTSIKNEPFNDSSVEVPMATAVNEDALPKIDALFEKNSDDWKQWEFVRSLADQEEKAEVAALNGKRHSVEPLAPAQCALDLEKDSPRGFRLLLSELGVLLPEKRSRVTPLRASGGVANEIETLDLLNERDCISVTAYYATSGNISWADLVETPDGVSEPFMQFLSCLGWPISIEQHSGFKGKLNSSFCKTTSYYTDRTIEFLINAPCLLQKTTEEEGELLQIHQHVTADDHVCVIWIEDLANYKQLAKRIKTEGGGKAMVYIFINPLKNSADSLYWVRILIPPFGNSATSVVASQRLSENALIFGPLVDGIVVSRHALGSMVRNTAISAHQACRVVTDTYTRPYVMRKQFIEEMAHRHRTKLPLSEFYSEVFVGKDA</sequence>
<feature type="region of interest" description="Disordered" evidence="2">
    <location>
        <begin position="753"/>
        <end position="813"/>
    </location>
</feature>
<dbReference type="EMBL" id="MCGN01000004">
    <property type="protein sequence ID" value="ORY97563.1"/>
    <property type="molecule type" value="Genomic_DNA"/>
</dbReference>
<dbReference type="InParanoid" id="A0A1X2HF31"/>
<dbReference type="InterPro" id="IPR000331">
    <property type="entry name" value="Rap/Ran_GAP_dom"/>
</dbReference>
<dbReference type="InterPro" id="IPR039930">
    <property type="entry name" value="RALGAPB"/>
</dbReference>
<organism evidence="4 5">
    <name type="scientific">Syncephalastrum racemosum</name>
    <name type="common">Filamentous fungus</name>
    <dbReference type="NCBI Taxonomy" id="13706"/>
    <lineage>
        <taxon>Eukaryota</taxon>
        <taxon>Fungi</taxon>
        <taxon>Fungi incertae sedis</taxon>
        <taxon>Mucoromycota</taxon>
        <taxon>Mucoromycotina</taxon>
        <taxon>Mucoromycetes</taxon>
        <taxon>Mucorales</taxon>
        <taxon>Syncephalastraceae</taxon>
        <taxon>Syncephalastrum</taxon>
    </lineage>
</organism>
<dbReference type="PANTHER" id="PTHR21344">
    <property type="entry name" value="RAL GTPASE-ACTIVATING PROTEIN SUBUNIT BETA"/>
    <property type="match status" value="1"/>
</dbReference>
<dbReference type="Gene3D" id="3.40.50.11210">
    <property type="entry name" value="Rap/Ran-GAP"/>
    <property type="match status" value="1"/>
</dbReference>
<feature type="region of interest" description="Disordered" evidence="2">
    <location>
        <begin position="170"/>
        <end position="191"/>
    </location>
</feature>
<evidence type="ECO:0000259" key="3">
    <source>
        <dbReference type="PROSITE" id="PS50085"/>
    </source>
</evidence>
<keyword evidence="1" id="KW-0343">GTPase activation</keyword>
<feature type="compositionally biased region" description="Polar residues" evidence="2">
    <location>
        <begin position="801"/>
        <end position="812"/>
    </location>
</feature>
<feature type="region of interest" description="Disordered" evidence="2">
    <location>
        <begin position="104"/>
        <end position="158"/>
    </location>
</feature>
<dbReference type="PROSITE" id="PS50085">
    <property type="entry name" value="RAPGAP"/>
    <property type="match status" value="1"/>
</dbReference>
<dbReference type="Pfam" id="PF02145">
    <property type="entry name" value="Rap_GAP"/>
    <property type="match status" value="1"/>
</dbReference>
<dbReference type="InterPro" id="IPR046859">
    <property type="entry name" value="RGPA/RALGAPB_N"/>
</dbReference>
<dbReference type="Pfam" id="PF20412">
    <property type="entry name" value="RALGAPB_N"/>
    <property type="match status" value="1"/>
</dbReference>
<evidence type="ECO:0000256" key="1">
    <source>
        <dbReference type="ARBA" id="ARBA00022468"/>
    </source>
</evidence>
<feature type="compositionally biased region" description="Low complexity" evidence="2">
    <location>
        <begin position="114"/>
        <end position="129"/>
    </location>
</feature>
<dbReference type="GO" id="GO:0005096">
    <property type="term" value="F:GTPase activator activity"/>
    <property type="evidence" value="ECO:0007669"/>
    <property type="project" value="UniProtKB-KW"/>
</dbReference>
<dbReference type="Proteomes" id="UP000242180">
    <property type="component" value="Unassembled WGS sequence"/>
</dbReference>
<reference evidence="4 5" key="1">
    <citation type="submission" date="2016-07" db="EMBL/GenBank/DDBJ databases">
        <title>Pervasive Adenine N6-methylation of Active Genes in Fungi.</title>
        <authorList>
            <consortium name="DOE Joint Genome Institute"/>
            <person name="Mondo S.J."/>
            <person name="Dannebaum R.O."/>
            <person name="Kuo R.C."/>
            <person name="Labutti K."/>
            <person name="Haridas S."/>
            <person name="Kuo A."/>
            <person name="Salamov A."/>
            <person name="Ahrendt S.R."/>
            <person name="Lipzen A."/>
            <person name="Sullivan W."/>
            <person name="Andreopoulos W.B."/>
            <person name="Clum A."/>
            <person name="Lindquist E."/>
            <person name="Daum C."/>
            <person name="Ramamoorthy G.K."/>
            <person name="Gryganskyi A."/>
            <person name="Culley D."/>
            <person name="Magnuson J.K."/>
            <person name="James T.Y."/>
            <person name="O'Malley M.A."/>
            <person name="Stajich J.E."/>
            <person name="Spatafora J.W."/>
            <person name="Visel A."/>
            <person name="Grigoriev I.V."/>
        </authorList>
    </citation>
    <scope>NUCLEOTIDE SEQUENCE [LARGE SCALE GENOMIC DNA]</scope>
    <source>
        <strain evidence="4 5">NRRL 2496</strain>
    </source>
</reference>
<accession>A0A1X2HF31</accession>
<feature type="domain" description="Rap-GAP" evidence="3">
    <location>
        <begin position="1050"/>
        <end position="1284"/>
    </location>
</feature>
<feature type="compositionally biased region" description="Basic and acidic residues" evidence="2">
    <location>
        <begin position="753"/>
        <end position="764"/>
    </location>
</feature>
<dbReference type="SUPFAM" id="SSF111347">
    <property type="entry name" value="Rap/Ran-GAP"/>
    <property type="match status" value="1"/>
</dbReference>
<dbReference type="STRING" id="13706.A0A1X2HF31"/>
<dbReference type="GO" id="GO:0051056">
    <property type="term" value="P:regulation of small GTPase mediated signal transduction"/>
    <property type="evidence" value="ECO:0007669"/>
    <property type="project" value="InterPro"/>
</dbReference>
<dbReference type="InterPro" id="IPR035974">
    <property type="entry name" value="Rap/Ran-GAP_sf"/>
</dbReference>
<feature type="compositionally biased region" description="Gly residues" evidence="2">
    <location>
        <begin position="130"/>
        <end position="151"/>
    </location>
</feature>
<gene>
    <name evidence="4" type="ORF">BCR43DRAFT_504471</name>
</gene>
<evidence type="ECO:0000313" key="4">
    <source>
        <dbReference type="EMBL" id="ORY97563.1"/>
    </source>
</evidence>
<keyword evidence="5" id="KW-1185">Reference proteome</keyword>
<feature type="compositionally biased region" description="Low complexity" evidence="2">
    <location>
        <begin position="174"/>
        <end position="191"/>
    </location>
</feature>
<dbReference type="OrthoDB" id="1749473at2759"/>
<feature type="compositionally biased region" description="Low complexity" evidence="2">
    <location>
        <begin position="783"/>
        <end position="800"/>
    </location>
</feature>
<dbReference type="PANTHER" id="PTHR21344:SF1">
    <property type="entry name" value="RAL GTPASE-ACTIVATING PROTEIN SUBUNIT BETA"/>
    <property type="match status" value="1"/>
</dbReference>
<protein>
    <recommendedName>
        <fullName evidence="3">Rap-GAP domain-containing protein</fullName>
    </recommendedName>
</protein>